<keyword evidence="3" id="KW-0812">Transmembrane</keyword>
<dbReference type="Gene3D" id="3.10.129.10">
    <property type="entry name" value="Hotdog Thioesterase"/>
    <property type="match status" value="1"/>
</dbReference>
<protein>
    <recommendedName>
        <fullName evidence="2">Protein THEM6</fullName>
    </recommendedName>
</protein>
<dbReference type="SUPFAM" id="SSF54637">
    <property type="entry name" value="Thioesterase/thiol ester dehydrase-isomerase"/>
    <property type="match status" value="1"/>
</dbReference>
<dbReference type="PANTHER" id="PTHR12475:SF4">
    <property type="entry name" value="PROTEIN THEM6"/>
    <property type="match status" value="1"/>
</dbReference>
<dbReference type="InterPro" id="IPR029069">
    <property type="entry name" value="HotDog_dom_sf"/>
</dbReference>
<dbReference type="AlphaFoldDB" id="A0A1B6EHZ1"/>
<comment type="similarity">
    <text evidence="1">Belongs to the THEM6 family.</text>
</comment>
<accession>A0A1B6EHZ1</accession>
<feature type="transmembrane region" description="Helical" evidence="3">
    <location>
        <begin position="6"/>
        <end position="30"/>
    </location>
</feature>
<keyword evidence="3" id="KW-1133">Transmembrane helix</keyword>
<keyword evidence="3" id="KW-0472">Membrane</keyword>
<evidence type="ECO:0000313" key="4">
    <source>
        <dbReference type="EMBL" id="JAS37504.1"/>
    </source>
</evidence>
<reference evidence="4" key="1">
    <citation type="submission" date="2015-11" db="EMBL/GenBank/DDBJ databases">
        <title>De novo transcriptome assembly of four potential Pierce s Disease insect vectors from Arizona vineyards.</title>
        <authorList>
            <person name="Tassone E.E."/>
        </authorList>
    </citation>
    <scope>NUCLEOTIDE SEQUENCE</scope>
</reference>
<gene>
    <name evidence="4" type="ORF">g.12210</name>
</gene>
<organism evidence="4">
    <name type="scientific">Cuerna arida</name>
    <dbReference type="NCBI Taxonomy" id="1464854"/>
    <lineage>
        <taxon>Eukaryota</taxon>
        <taxon>Metazoa</taxon>
        <taxon>Ecdysozoa</taxon>
        <taxon>Arthropoda</taxon>
        <taxon>Hexapoda</taxon>
        <taxon>Insecta</taxon>
        <taxon>Pterygota</taxon>
        <taxon>Neoptera</taxon>
        <taxon>Paraneoptera</taxon>
        <taxon>Hemiptera</taxon>
        <taxon>Auchenorrhyncha</taxon>
        <taxon>Membracoidea</taxon>
        <taxon>Cicadellidae</taxon>
        <taxon>Cicadellinae</taxon>
        <taxon>Proconiini</taxon>
        <taxon>Cuerna</taxon>
    </lineage>
</organism>
<sequence length="197" mass="23399">MFHILLFIVTLLYAFFDVNYFLRIIFTVLIGRLFEKRVKITDPTTIYGFCFTQDLDIAGRHMNNARFVRDLDFSRFHFYDRTGLYAEMRRRHTDAVQAATSIRYRRVIPIFTFYKIESQLLYWDEKAFYVEQRFVTPHDGFVRAAVLSKQVMLRARADEMVTTLCGGEVQKPELTPDLDLWIKSMEASSERLRPHKS</sequence>
<name>A0A1B6EHZ1_9HEMI</name>
<evidence type="ECO:0000256" key="1">
    <source>
        <dbReference type="ARBA" id="ARBA00038228"/>
    </source>
</evidence>
<dbReference type="Pfam" id="PF13279">
    <property type="entry name" value="4HBT_2"/>
    <property type="match status" value="1"/>
</dbReference>
<dbReference type="CDD" id="cd00586">
    <property type="entry name" value="4HBT"/>
    <property type="match status" value="1"/>
</dbReference>
<evidence type="ECO:0000256" key="2">
    <source>
        <dbReference type="ARBA" id="ARBA00041112"/>
    </source>
</evidence>
<dbReference type="EMBL" id="GECZ01032265">
    <property type="protein sequence ID" value="JAS37504.1"/>
    <property type="molecule type" value="Transcribed_RNA"/>
</dbReference>
<dbReference type="InterPro" id="IPR051490">
    <property type="entry name" value="THEM6_lcsJ_thioesterase"/>
</dbReference>
<proteinExistence type="inferred from homology"/>
<evidence type="ECO:0000256" key="3">
    <source>
        <dbReference type="SAM" id="Phobius"/>
    </source>
</evidence>
<dbReference type="PANTHER" id="PTHR12475">
    <property type="match status" value="1"/>
</dbReference>